<sequence length="37" mass="4407">MLNDWKAAINQLAILYEDRFTRTHNLNFPTITFNPRA</sequence>
<organism evidence="1 2">
    <name type="scientific">Paraburkholderia dioscoreae</name>
    <dbReference type="NCBI Taxonomy" id="2604047"/>
    <lineage>
        <taxon>Bacteria</taxon>
        <taxon>Pseudomonadati</taxon>
        <taxon>Pseudomonadota</taxon>
        <taxon>Betaproteobacteria</taxon>
        <taxon>Burkholderiales</taxon>
        <taxon>Burkholderiaceae</taxon>
        <taxon>Paraburkholderia</taxon>
    </lineage>
</organism>
<dbReference type="KEGG" id="pdio:PDMSB3_3089"/>
<dbReference type="EMBL" id="LR699553">
    <property type="protein sequence ID" value="VVD29545.1"/>
    <property type="molecule type" value="Genomic_DNA"/>
</dbReference>
<name>A0A5Q4Z7F6_9BURK</name>
<proteinExistence type="predicted"/>
<dbReference type="AlphaFoldDB" id="A0A5Q4Z7F6"/>
<accession>A0A5Q4Z7F6</accession>
<reference evidence="1 2" key="1">
    <citation type="submission" date="2019-08" db="EMBL/GenBank/DDBJ databases">
        <authorList>
            <person name="Herpell B J."/>
        </authorList>
    </citation>
    <scope>NUCLEOTIDE SEQUENCE [LARGE SCALE GENOMIC DNA]</scope>
    <source>
        <strain evidence="2">Msb3</strain>
    </source>
</reference>
<evidence type="ECO:0000313" key="2">
    <source>
        <dbReference type="Proteomes" id="UP000325811"/>
    </source>
</evidence>
<keyword evidence="2" id="KW-1185">Reference proteome</keyword>
<dbReference type="Proteomes" id="UP000325811">
    <property type="component" value="Chromosome I"/>
</dbReference>
<evidence type="ECO:0000313" key="1">
    <source>
        <dbReference type="EMBL" id="VVD29545.1"/>
    </source>
</evidence>
<protein>
    <submittedName>
        <fullName evidence="1">Uncharacterized protein</fullName>
    </submittedName>
</protein>
<gene>
    <name evidence="1" type="ORF">PDMSB3_3089</name>
</gene>